<dbReference type="RefSeq" id="YP_009121376.1">
    <property type="nucleotide sequence ID" value="NC_026452.1"/>
</dbReference>
<dbReference type="GO" id="GO:0042274">
    <property type="term" value="P:ribosomal small subunit biogenesis"/>
    <property type="evidence" value="ECO:0007669"/>
    <property type="project" value="TreeGrafter"/>
</dbReference>
<dbReference type="Gene3D" id="3.10.290.10">
    <property type="entry name" value="RNA-binding S4 domain"/>
    <property type="match status" value="1"/>
</dbReference>
<feature type="domain" description="RNA-binding S4" evidence="7">
    <location>
        <begin position="85"/>
        <end position="151"/>
    </location>
</feature>
<keyword evidence="3 6" id="KW-0694">RNA-binding</keyword>
<keyword evidence="4 8" id="KW-0689">Ribosomal protein</keyword>
<dbReference type="Gene3D" id="1.10.1050.10">
    <property type="entry name" value="Ribosomal Protein S4 Delta 41, Chain A, domain 1"/>
    <property type="match status" value="1"/>
</dbReference>
<dbReference type="GeneID" id="23454375"/>
<dbReference type="PROSITE" id="PS00632">
    <property type="entry name" value="RIBOSOMAL_S4"/>
    <property type="match status" value="1"/>
</dbReference>
<evidence type="ECO:0000313" key="8">
    <source>
        <dbReference type="EMBL" id="AJF36634.1"/>
    </source>
</evidence>
<proteinExistence type="inferred from homology"/>
<dbReference type="CDD" id="cd00165">
    <property type="entry name" value="S4"/>
    <property type="match status" value="1"/>
</dbReference>
<dbReference type="InterPro" id="IPR018079">
    <property type="entry name" value="Ribosomal_uS4_CS"/>
</dbReference>
<evidence type="ECO:0000256" key="6">
    <source>
        <dbReference type="PROSITE-ProRule" id="PRU00182"/>
    </source>
</evidence>
<keyword evidence="5" id="KW-0687">Ribonucleoprotein</keyword>
<dbReference type="GO" id="GO:0019843">
    <property type="term" value="F:rRNA binding"/>
    <property type="evidence" value="ECO:0007669"/>
    <property type="project" value="UniProtKB-KW"/>
</dbReference>
<dbReference type="AlphaFoldDB" id="A0A0B5H4P3"/>
<dbReference type="GO" id="GO:0003735">
    <property type="term" value="F:structural constituent of ribosome"/>
    <property type="evidence" value="ECO:0007669"/>
    <property type="project" value="TreeGrafter"/>
</dbReference>
<protein>
    <submittedName>
        <fullName evidence="8">Ribosomal protein S4</fullName>
    </submittedName>
</protein>
<geneLocation type="mitochondrion" evidence="8"/>
<sequence length="202" mass="23685">MSFQPKYKICKQVGKNIWNKKHKIKPSKLVKAAKKRSSLYEKLFRQKKILRAYYGNLSNKQLQYILNFSKKNAVYKNNPLLFLEHRLDIIIYRLNWVNSVAQAKQFIQHGNILVNGVKITHRKYLIQPGDIIQVKASSIPQVVKRLNAVLDDVNRYGVLDYPAYFEVNYNVMSAIMLYTPNLEEIPFPIKLNPYTIKQLSKL</sequence>
<gene>
    <name evidence="8" type="primary">rps4</name>
</gene>
<evidence type="ECO:0000256" key="3">
    <source>
        <dbReference type="ARBA" id="ARBA00022884"/>
    </source>
</evidence>
<dbReference type="PROSITE" id="PS50889">
    <property type="entry name" value="S4"/>
    <property type="match status" value="1"/>
</dbReference>
<keyword evidence="2 6" id="KW-0699">rRNA-binding</keyword>
<dbReference type="Pfam" id="PF01479">
    <property type="entry name" value="S4"/>
    <property type="match status" value="1"/>
</dbReference>
<evidence type="ECO:0000256" key="5">
    <source>
        <dbReference type="ARBA" id="ARBA00023274"/>
    </source>
</evidence>
<dbReference type="GO" id="GO:0015935">
    <property type="term" value="C:small ribosomal subunit"/>
    <property type="evidence" value="ECO:0007669"/>
    <property type="project" value="TreeGrafter"/>
</dbReference>
<evidence type="ECO:0000256" key="2">
    <source>
        <dbReference type="ARBA" id="ARBA00022730"/>
    </source>
</evidence>
<accession>A0A0B5H4P3</accession>
<reference evidence="8" key="1">
    <citation type="journal article" date="2014" name="Nucleic Acids Res.">
        <title>Widespread occurrence of organelle genome-encoded 5S rRNAs including permuted molecules.</title>
        <authorList>
            <person name="Valach M."/>
            <person name="Burger G."/>
            <person name="Gray M.W."/>
            <person name="Lang B.F."/>
        </authorList>
    </citation>
    <scope>NUCLEOTIDE SEQUENCE</scope>
    <source>
        <strain evidence="8">ATCC 50062</strain>
    </source>
</reference>
<name>A0A0B5H4P3_THETB</name>
<comment type="similarity">
    <text evidence="1">Belongs to the universal ribosomal protein uS4 family.</text>
</comment>
<dbReference type="PANTHER" id="PTHR11831">
    <property type="entry name" value="30S 40S RIBOSOMAL PROTEIN"/>
    <property type="match status" value="1"/>
</dbReference>
<dbReference type="PANTHER" id="PTHR11831:SF4">
    <property type="entry name" value="SMALL RIBOSOMAL SUBUNIT PROTEIN US4M"/>
    <property type="match status" value="1"/>
</dbReference>
<dbReference type="SUPFAM" id="SSF55174">
    <property type="entry name" value="Alpha-L RNA-binding motif"/>
    <property type="match status" value="1"/>
</dbReference>
<evidence type="ECO:0000259" key="7">
    <source>
        <dbReference type="SMART" id="SM00363"/>
    </source>
</evidence>
<dbReference type="SMART" id="SM00363">
    <property type="entry name" value="S4"/>
    <property type="match status" value="1"/>
</dbReference>
<dbReference type="InterPro" id="IPR022801">
    <property type="entry name" value="Ribosomal_uS4"/>
</dbReference>
<evidence type="ECO:0000256" key="1">
    <source>
        <dbReference type="ARBA" id="ARBA00007465"/>
    </source>
</evidence>
<dbReference type="InterPro" id="IPR036986">
    <property type="entry name" value="S4_RNA-bd_sf"/>
</dbReference>
<dbReference type="InterPro" id="IPR002942">
    <property type="entry name" value="S4_RNA-bd"/>
</dbReference>
<dbReference type="EMBL" id="KP165389">
    <property type="protein sequence ID" value="AJF36634.1"/>
    <property type="molecule type" value="Genomic_DNA"/>
</dbReference>
<keyword evidence="8" id="KW-0496">Mitochondrion</keyword>
<organism evidence="8">
    <name type="scientific">Thecamonas trahens</name>
    <name type="common">Flagellate</name>
    <name type="synonym">Amastigomonas trahens</name>
    <dbReference type="NCBI Taxonomy" id="529818"/>
    <lineage>
        <taxon>Eukaryota</taxon>
        <taxon>Apusozoa</taxon>
        <taxon>Apusomonadida</taxon>
        <taxon>Apusomonadidae</taxon>
        <taxon>Thecamonas</taxon>
    </lineage>
</organism>
<evidence type="ECO:0000256" key="4">
    <source>
        <dbReference type="ARBA" id="ARBA00022980"/>
    </source>
</evidence>